<feature type="domain" description="Solute-binding protein family 5" evidence="5">
    <location>
        <begin position="98"/>
        <end position="462"/>
    </location>
</feature>
<gene>
    <name evidence="6" type="ORF">GU243_23880</name>
</gene>
<proteinExistence type="inferred from homology"/>
<dbReference type="Gene3D" id="3.10.105.10">
    <property type="entry name" value="Dipeptide-binding Protein, Domain 3"/>
    <property type="match status" value="1"/>
</dbReference>
<dbReference type="GO" id="GO:0015833">
    <property type="term" value="P:peptide transport"/>
    <property type="evidence" value="ECO:0007669"/>
    <property type="project" value="TreeGrafter"/>
</dbReference>
<evidence type="ECO:0000313" key="6">
    <source>
        <dbReference type="EMBL" id="QHK22608.1"/>
    </source>
</evidence>
<evidence type="ECO:0000256" key="3">
    <source>
        <dbReference type="ARBA" id="ARBA00022729"/>
    </source>
</evidence>
<organism evidence="6 7">
    <name type="scientific">Pseudarthrobacter psychrotolerans</name>
    <dbReference type="NCBI Taxonomy" id="2697569"/>
    <lineage>
        <taxon>Bacteria</taxon>
        <taxon>Bacillati</taxon>
        <taxon>Actinomycetota</taxon>
        <taxon>Actinomycetes</taxon>
        <taxon>Micrococcales</taxon>
        <taxon>Micrococcaceae</taxon>
        <taxon>Pseudarthrobacter</taxon>
    </lineage>
</organism>
<keyword evidence="6" id="KW-0614">Plasmid</keyword>
<evidence type="ECO:0000256" key="4">
    <source>
        <dbReference type="SAM" id="SignalP"/>
    </source>
</evidence>
<evidence type="ECO:0000256" key="1">
    <source>
        <dbReference type="ARBA" id="ARBA00005695"/>
    </source>
</evidence>
<keyword evidence="3 4" id="KW-0732">Signal</keyword>
<dbReference type="Gene3D" id="3.40.190.10">
    <property type="entry name" value="Periplasmic binding protein-like II"/>
    <property type="match status" value="1"/>
</dbReference>
<dbReference type="Proteomes" id="UP000464186">
    <property type="component" value="Plasmid unnamed2"/>
</dbReference>
<protein>
    <recommendedName>
        <fullName evidence="5">Solute-binding protein family 5 domain-containing protein</fullName>
    </recommendedName>
</protein>
<dbReference type="PANTHER" id="PTHR30290:SF9">
    <property type="entry name" value="OLIGOPEPTIDE-BINDING PROTEIN APPA"/>
    <property type="match status" value="1"/>
</dbReference>
<dbReference type="GO" id="GO:0042597">
    <property type="term" value="C:periplasmic space"/>
    <property type="evidence" value="ECO:0007669"/>
    <property type="project" value="UniProtKB-ARBA"/>
</dbReference>
<geneLocation type="plasmid" evidence="6 7">
    <name>unnamed2</name>
</geneLocation>
<name>A0A6P1NU93_9MICC</name>
<comment type="similarity">
    <text evidence="1">Belongs to the bacterial solute-binding protein 5 family.</text>
</comment>
<dbReference type="InterPro" id="IPR030678">
    <property type="entry name" value="Peptide/Ni-bd"/>
</dbReference>
<dbReference type="InterPro" id="IPR039424">
    <property type="entry name" value="SBP_5"/>
</dbReference>
<dbReference type="PROSITE" id="PS51257">
    <property type="entry name" value="PROKAR_LIPOPROTEIN"/>
    <property type="match status" value="1"/>
</dbReference>
<feature type="signal peptide" evidence="4">
    <location>
        <begin position="1"/>
        <end position="28"/>
    </location>
</feature>
<dbReference type="GO" id="GO:1904680">
    <property type="term" value="F:peptide transmembrane transporter activity"/>
    <property type="evidence" value="ECO:0007669"/>
    <property type="project" value="TreeGrafter"/>
</dbReference>
<dbReference type="Pfam" id="PF00496">
    <property type="entry name" value="SBP_bac_5"/>
    <property type="match status" value="1"/>
</dbReference>
<dbReference type="EMBL" id="CP047900">
    <property type="protein sequence ID" value="QHK22608.1"/>
    <property type="molecule type" value="Genomic_DNA"/>
</dbReference>
<feature type="chain" id="PRO_5038939945" description="Solute-binding protein family 5 domain-containing protein" evidence="4">
    <location>
        <begin position="29"/>
        <end position="549"/>
    </location>
</feature>
<dbReference type="CDD" id="cd00995">
    <property type="entry name" value="PBP2_NikA_DppA_OppA_like"/>
    <property type="match status" value="1"/>
</dbReference>
<keyword evidence="2" id="KW-0813">Transport</keyword>
<evidence type="ECO:0000259" key="5">
    <source>
        <dbReference type="Pfam" id="PF00496"/>
    </source>
</evidence>
<dbReference type="SUPFAM" id="SSF53850">
    <property type="entry name" value="Periplasmic binding protein-like II"/>
    <property type="match status" value="1"/>
</dbReference>
<dbReference type="GO" id="GO:0043190">
    <property type="term" value="C:ATP-binding cassette (ABC) transporter complex"/>
    <property type="evidence" value="ECO:0007669"/>
    <property type="project" value="InterPro"/>
</dbReference>
<keyword evidence="7" id="KW-1185">Reference proteome</keyword>
<dbReference type="InterPro" id="IPR000914">
    <property type="entry name" value="SBP_5_dom"/>
</dbReference>
<evidence type="ECO:0000313" key="7">
    <source>
        <dbReference type="Proteomes" id="UP000464186"/>
    </source>
</evidence>
<dbReference type="KEGG" id="psey:GU243_23880"/>
<sequence>MNQNRAISRAAVTAAGLLIAALLGGCTAGGQTKAKDTSASSDPTIMTPAAVSEVDKITWNVFEGEPKTVDPFKSADYTPNMINSNLCENLLTQTPDFQIKPNLAAKASNPDPLHWVYDLRTDVKFWDGSPMTAEDVAFSLQHNLSDKTTFYNYLYGNVANIAVTGTNQVTVTLSSPDYLFNDELASYAGVVVQKKFFETHQADFGSPSTGVMCTGPFKFDKWTQGQSISIVRNDSYWNTSLKPKAKRIDFTFLTDSAAITSGLLAGQIDGTFNVPPASITQLKNTPAGTLSQGPAPLMETIVWANPDGAGSNPQVRKALQMAIDWNGIAKQVLGGVGQPSRLQTPSAAFGFASTQLDALEKSLPEPVSAGYDDAKKIVDGLPADVKAKKIQMVVPGTAKVQQFGVAVKDAANRIGLNFELTVVPTTGYSSYLYDPATRAGVDILYTAFWPNIPNPLDWLAATAVSGGLFNQYNYNGVDAKFAEARGTADPEKRAQLVADIETTLHDQLLPMTPGVKVDNTVWMNKRITGAPAAFAYVYYPWAAHLGGTK</sequence>
<dbReference type="PIRSF" id="PIRSF002741">
    <property type="entry name" value="MppA"/>
    <property type="match status" value="1"/>
</dbReference>
<reference evidence="6 7" key="1">
    <citation type="submission" date="2020-01" db="EMBL/GenBank/DDBJ databases">
        <title>Pseudarthrobacter psychrotolerans sp. nov., isolated from antarctic soil.</title>
        <authorList>
            <person name="Shin Y."/>
            <person name="Park W."/>
        </authorList>
    </citation>
    <scope>NUCLEOTIDE SEQUENCE [LARGE SCALE GENOMIC DNA]</scope>
    <source>
        <strain evidence="6 7">YJ56</strain>
        <plasmid evidence="6 7">unnamed2</plasmid>
    </source>
</reference>
<dbReference type="AlphaFoldDB" id="A0A6P1NU93"/>
<accession>A0A6P1NU93</accession>
<evidence type="ECO:0000256" key="2">
    <source>
        <dbReference type="ARBA" id="ARBA00022448"/>
    </source>
</evidence>
<dbReference type="PANTHER" id="PTHR30290">
    <property type="entry name" value="PERIPLASMIC BINDING COMPONENT OF ABC TRANSPORTER"/>
    <property type="match status" value="1"/>
</dbReference>